<dbReference type="AlphaFoldDB" id="A0A2A9M898"/>
<keyword evidence="3" id="KW-1185">Reference proteome</keyword>
<gene>
    <name evidence="2" type="ORF">BESB_067410</name>
</gene>
<feature type="compositionally biased region" description="Gly residues" evidence="1">
    <location>
        <begin position="273"/>
        <end position="283"/>
    </location>
</feature>
<feature type="region of interest" description="Disordered" evidence="1">
    <location>
        <begin position="253"/>
        <end position="298"/>
    </location>
</feature>
<comment type="caution">
    <text evidence="2">The sequence shown here is derived from an EMBL/GenBank/DDBJ whole genome shotgun (WGS) entry which is preliminary data.</text>
</comment>
<feature type="compositionally biased region" description="Low complexity" evidence="1">
    <location>
        <begin position="258"/>
        <end position="272"/>
    </location>
</feature>
<dbReference type="EMBL" id="NWUJ01000006">
    <property type="protein sequence ID" value="PFH34708.1"/>
    <property type="molecule type" value="Genomic_DNA"/>
</dbReference>
<evidence type="ECO:0000256" key="1">
    <source>
        <dbReference type="SAM" id="MobiDB-lite"/>
    </source>
</evidence>
<dbReference type="RefSeq" id="XP_029218717.1">
    <property type="nucleotide sequence ID" value="XM_029365134.1"/>
</dbReference>
<organism evidence="2 3">
    <name type="scientific">Besnoitia besnoiti</name>
    <name type="common">Apicomplexan protozoan</name>
    <dbReference type="NCBI Taxonomy" id="94643"/>
    <lineage>
        <taxon>Eukaryota</taxon>
        <taxon>Sar</taxon>
        <taxon>Alveolata</taxon>
        <taxon>Apicomplexa</taxon>
        <taxon>Conoidasida</taxon>
        <taxon>Coccidia</taxon>
        <taxon>Eucoccidiorida</taxon>
        <taxon>Eimeriorina</taxon>
        <taxon>Sarcocystidae</taxon>
        <taxon>Besnoitia</taxon>
    </lineage>
</organism>
<dbReference type="OrthoDB" id="329985at2759"/>
<dbReference type="Proteomes" id="UP000224006">
    <property type="component" value="Chromosome VI"/>
</dbReference>
<evidence type="ECO:0000313" key="2">
    <source>
        <dbReference type="EMBL" id="PFH34708.1"/>
    </source>
</evidence>
<reference evidence="2 3" key="1">
    <citation type="submission" date="2017-09" db="EMBL/GenBank/DDBJ databases">
        <title>Genome sequencing of Besnoitia besnoiti strain Bb-Ger1.</title>
        <authorList>
            <person name="Schares G."/>
            <person name="Venepally P."/>
            <person name="Lorenzi H.A."/>
        </authorList>
    </citation>
    <scope>NUCLEOTIDE SEQUENCE [LARGE SCALE GENOMIC DNA]</scope>
    <source>
        <strain evidence="2 3">Bb-Ger1</strain>
    </source>
</reference>
<accession>A0A2A9M898</accession>
<protein>
    <submittedName>
        <fullName evidence="2">Uncharacterized protein</fullName>
    </submittedName>
</protein>
<dbReference type="KEGG" id="bbes:BESB_067410"/>
<dbReference type="GeneID" id="40311667"/>
<dbReference type="VEuPathDB" id="ToxoDB:BESB_067410"/>
<sequence>MVTTSPGLVAEAAVRRAAIEEGFAKDSPWARVLLQRWSDPSYLVMVARTIDTMEDAEFWLALLGKQVQLQSTRAQLKAQRLDRHKLEQRRKKHTMAAYYAALGEKPRGDSDLRFGDLSLYALDWIGPRTCAELDWADGNDVCALSLETDILVLYSKLMIKSVEVQELQNRLFSSGGPDVFPAGDRGESQASVRADTINANVVASLRPNETYDWDTITREIYLPALSELQAPGATAELFSVELSQVMAALDHEEHARSRFSSSSSGRDGSISGARGGPAPGGGSWTASTTAGGQGTGAA</sequence>
<name>A0A2A9M898_BESBE</name>
<proteinExistence type="predicted"/>
<evidence type="ECO:0000313" key="3">
    <source>
        <dbReference type="Proteomes" id="UP000224006"/>
    </source>
</evidence>